<feature type="transmembrane region" description="Helical" evidence="6">
    <location>
        <begin position="382"/>
        <end position="404"/>
    </location>
</feature>
<organism evidence="9 10">
    <name type="scientific">Pseudopedobacter saltans</name>
    <dbReference type="NCBI Taxonomy" id="151895"/>
    <lineage>
        <taxon>Bacteria</taxon>
        <taxon>Pseudomonadati</taxon>
        <taxon>Bacteroidota</taxon>
        <taxon>Sphingobacteriia</taxon>
        <taxon>Sphingobacteriales</taxon>
        <taxon>Sphingobacteriaceae</taxon>
        <taxon>Pseudopedobacter</taxon>
    </lineage>
</organism>
<dbReference type="AlphaFoldDB" id="A0A2W5EMV3"/>
<feature type="domain" description="MacB-like periplasmic core" evidence="8">
    <location>
        <begin position="20"/>
        <end position="251"/>
    </location>
</feature>
<proteinExistence type="predicted"/>
<evidence type="ECO:0000256" key="2">
    <source>
        <dbReference type="ARBA" id="ARBA00022475"/>
    </source>
</evidence>
<dbReference type="InterPro" id="IPR025857">
    <property type="entry name" value="MacB_PCD"/>
</dbReference>
<evidence type="ECO:0000256" key="1">
    <source>
        <dbReference type="ARBA" id="ARBA00004651"/>
    </source>
</evidence>
<feature type="transmembrane region" description="Helical" evidence="6">
    <location>
        <begin position="21"/>
        <end position="42"/>
    </location>
</feature>
<keyword evidence="5 6" id="KW-0472">Membrane</keyword>
<evidence type="ECO:0000313" key="9">
    <source>
        <dbReference type="EMBL" id="PZP44618.1"/>
    </source>
</evidence>
<feature type="non-terminal residue" evidence="9">
    <location>
        <position position="429"/>
    </location>
</feature>
<dbReference type="InterPro" id="IPR003838">
    <property type="entry name" value="ABC3_permease_C"/>
</dbReference>
<evidence type="ECO:0000256" key="3">
    <source>
        <dbReference type="ARBA" id="ARBA00022692"/>
    </source>
</evidence>
<reference evidence="9 10" key="1">
    <citation type="submission" date="2017-11" db="EMBL/GenBank/DDBJ databases">
        <title>Infants hospitalized years apart are colonized by the same room-sourced microbial strains.</title>
        <authorList>
            <person name="Brooks B."/>
            <person name="Olm M.R."/>
            <person name="Firek B.A."/>
            <person name="Baker R."/>
            <person name="Thomas B.C."/>
            <person name="Morowitz M.J."/>
            <person name="Banfield J.F."/>
        </authorList>
    </citation>
    <scope>NUCLEOTIDE SEQUENCE [LARGE SCALE GENOMIC DNA]</scope>
    <source>
        <strain evidence="9">S2_009_000_R2_76</strain>
    </source>
</reference>
<dbReference type="GO" id="GO:0005886">
    <property type="term" value="C:plasma membrane"/>
    <property type="evidence" value="ECO:0007669"/>
    <property type="project" value="UniProtKB-SubCell"/>
</dbReference>
<evidence type="ECO:0000313" key="10">
    <source>
        <dbReference type="Proteomes" id="UP000249645"/>
    </source>
</evidence>
<accession>A0A2W5EMV3</accession>
<evidence type="ECO:0000259" key="8">
    <source>
        <dbReference type="Pfam" id="PF12704"/>
    </source>
</evidence>
<sequence length="429" mass="48299">MFRNYLKTAWRSILKNKFFTFINLLCLSLGITFSLLIGMYVFSQYNVNSNLQNLDKQYILKSKWAKSDMGMSLTTLDALAKALKEEYPDLIQNYYRYNPVTNVVSAGETHLKSDIAIGDTTFVSMYGLSLLYGNPKNVFPNSNAAVISEDMAIKLYGTTNALNKRLSIQTLNEGFSQEYIVSGVLKKIPNNSVFNIIDENGYGVYVPTIGNQYYRNMVNPITSWNNASSIGFVELKDNVTVAKLDAAIKQLLKKYTPVDLQKNLTIETIPIKDYYLKDNNGAIQKMIWTLSIIAIFILLMAVFNFININIGTSTTRLKEVGVRKVFGSSKWQLVSYSLTESIMLTLISGIFSLFLYELLKSIFGQMLSVDLPSFWSFNAAQILFYLALLFIIGIASGLYPAFWISNINTVASVKGQFESVNSGSLLRRI</sequence>
<feature type="domain" description="ABC3 transporter permease C-terminal" evidence="7">
    <location>
        <begin position="292"/>
        <end position="408"/>
    </location>
</feature>
<dbReference type="GO" id="GO:0022857">
    <property type="term" value="F:transmembrane transporter activity"/>
    <property type="evidence" value="ECO:0007669"/>
    <property type="project" value="TreeGrafter"/>
</dbReference>
<dbReference type="PANTHER" id="PTHR30572">
    <property type="entry name" value="MEMBRANE COMPONENT OF TRANSPORTER-RELATED"/>
    <property type="match status" value="1"/>
</dbReference>
<feature type="transmembrane region" description="Helical" evidence="6">
    <location>
        <begin position="333"/>
        <end position="356"/>
    </location>
</feature>
<dbReference type="Pfam" id="PF02687">
    <property type="entry name" value="FtsX"/>
    <property type="match status" value="1"/>
</dbReference>
<gene>
    <name evidence="9" type="ORF">DI598_14290</name>
</gene>
<evidence type="ECO:0000256" key="6">
    <source>
        <dbReference type="SAM" id="Phobius"/>
    </source>
</evidence>
<dbReference type="Pfam" id="PF12704">
    <property type="entry name" value="MacB_PCD"/>
    <property type="match status" value="1"/>
</dbReference>
<evidence type="ECO:0000256" key="5">
    <source>
        <dbReference type="ARBA" id="ARBA00023136"/>
    </source>
</evidence>
<keyword evidence="3 6" id="KW-0812">Transmembrane</keyword>
<dbReference type="PANTHER" id="PTHR30572:SF18">
    <property type="entry name" value="ABC-TYPE MACROLIDE FAMILY EXPORT SYSTEM PERMEASE COMPONENT 2"/>
    <property type="match status" value="1"/>
</dbReference>
<dbReference type="EMBL" id="QFOI01000306">
    <property type="protein sequence ID" value="PZP44618.1"/>
    <property type="molecule type" value="Genomic_DNA"/>
</dbReference>
<dbReference type="Proteomes" id="UP000249645">
    <property type="component" value="Unassembled WGS sequence"/>
</dbReference>
<evidence type="ECO:0000256" key="4">
    <source>
        <dbReference type="ARBA" id="ARBA00022989"/>
    </source>
</evidence>
<keyword evidence="4 6" id="KW-1133">Transmembrane helix</keyword>
<dbReference type="InterPro" id="IPR050250">
    <property type="entry name" value="Macrolide_Exporter_MacB"/>
</dbReference>
<comment type="caution">
    <text evidence="9">The sequence shown here is derived from an EMBL/GenBank/DDBJ whole genome shotgun (WGS) entry which is preliminary data.</text>
</comment>
<keyword evidence="2" id="KW-1003">Cell membrane</keyword>
<feature type="transmembrane region" description="Helical" evidence="6">
    <location>
        <begin position="286"/>
        <end position="306"/>
    </location>
</feature>
<name>A0A2W5EMV3_9SPHI</name>
<protein>
    <recommendedName>
        <fullName evidence="11">ABC transporter permease</fullName>
    </recommendedName>
</protein>
<evidence type="ECO:0008006" key="11">
    <source>
        <dbReference type="Google" id="ProtNLM"/>
    </source>
</evidence>
<evidence type="ECO:0000259" key="7">
    <source>
        <dbReference type="Pfam" id="PF02687"/>
    </source>
</evidence>
<comment type="subcellular location">
    <subcellularLocation>
        <location evidence="1">Cell membrane</location>
        <topology evidence="1">Multi-pass membrane protein</topology>
    </subcellularLocation>
</comment>